<evidence type="ECO:0000256" key="3">
    <source>
        <dbReference type="ARBA" id="ARBA00019439"/>
    </source>
</evidence>
<evidence type="ECO:0000313" key="15">
    <source>
        <dbReference type="Proteomes" id="UP000294980"/>
    </source>
</evidence>
<dbReference type="GO" id="GO:0015087">
    <property type="term" value="F:cobalt ion transmembrane transporter activity"/>
    <property type="evidence" value="ECO:0007669"/>
    <property type="project" value="UniProtKB-UniRule"/>
</dbReference>
<evidence type="ECO:0000256" key="5">
    <source>
        <dbReference type="ARBA" id="ARBA00022475"/>
    </source>
</evidence>
<comment type="caution">
    <text evidence="14">The sequence shown here is derived from an EMBL/GenBank/DDBJ whole genome shotgun (WGS) entry which is preliminary data.</text>
</comment>
<keyword evidence="11 13" id="KW-0472">Membrane</keyword>
<keyword evidence="9 13" id="KW-1133">Transmembrane helix</keyword>
<sequence>MLTAFVIEEGNLARLDDLGDVAREARILWLDLCESSTEERRQAEGLGPQRLPQAEEFEEIEASSRSYVDTHGLHLSSLFLRRSEGRLETVNAALVLSADRLVTVHEREVPAIRLLRMRARLMHGIADPLDLVHQLFEIKLDDLADTLEETHQALDAIGMESLHKTESDELGQLVARLTRFEHFNSKVRLCLLDSQRDLAFLSRHGRLTDEQQKQHDMLQLDTESLLPHCDFLFEKVGFLLQAAHGAINIQQNQTIKFLSVVAVVFMPPTLIASVYGMNFEDMPELSQPFGYPLVLAFMVVSAIAPYAWFRRQGWL</sequence>
<comment type="catalytic activity">
    <reaction evidence="12">
        <text>Mg(2+)(in) = Mg(2+)(out)</text>
        <dbReference type="Rhea" id="RHEA:29827"/>
        <dbReference type="ChEBI" id="CHEBI:18420"/>
    </reaction>
</comment>
<reference evidence="14 15" key="1">
    <citation type="submission" date="2019-03" db="EMBL/GenBank/DDBJ databases">
        <title>Genomic Encyclopedia of Type Strains, Phase IV (KMG-IV): sequencing the most valuable type-strain genomes for metagenomic binning, comparative biology and taxonomic classification.</title>
        <authorList>
            <person name="Goeker M."/>
        </authorList>
    </citation>
    <scope>NUCLEOTIDE SEQUENCE [LARGE SCALE GENOMIC DNA]</scope>
    <source>
        <strain evidence="14 15">DSM 23344</strain>
    </source>
</reference>
<dbReference type="GO" id="GO:0005886">
    <property type="term" value="C:plasma membrane"/>
    <property type="evidence" value="ECO:0007669"/>
    <property type="project" value="UniProtKB-SubCell"/>
</dbReference>
<dbReference type="CDD" id="cd12835">
    <property type="entry name" value="EcCorA-like_1"/>
    <property type="match status" value="1"/>
</dbReference>
<dbReference type="Gene3D" id="1.20.58.340">
    <property type="entry name" value="Magnesium transport protein CorA, transmembrane region"/>
    <property type="match status" value="1"/>
</dbReference>
<proteinExistence type="inferred from homology"/>
<dbReference type="OrthoDB" id="9803416at2"/>
<keyword evidence="4 13" id="KW-0813">Transport</keyword>
<evidence type="ECO:0000256" key="9">
    <source>
        <dbReference type="ARBA" id="ARBA00022989"/>
    </source>
</evidence>
<dbReference type="InterPro" id="IPR045863">
    <property type="entry name" value="CorA_TM1_TM2"/>
</dbReference>
<organism evidence="14 15">
    <name type="scientific">Chromatocurvus halotolerans</name>
    <dbReference type="NCBI Taxonomy" id="1132028"/>
    <lineage>
        <taxon>Bacteria</taxon>
        <taxon>Pseudomonadati</taxon>
        <taxon>Pseudomonadota</taxon>
        <taxon>Gammaproteobacteria</taxon>
        <taxon>Cellvibrionales</taxon>
        <taxon>Halieaceae</taxon>
        <taxon>Chromatocurvus</taxon>
    </lineage>
</organism>
<evidence type="ECO:0000256" key="10">
    <source>
        <dbReference type="ARBA" id="ARBA00023065"/>
    </source>
</evidence>
<comment type="subcellular location">
    <subcellularLocation>
        <location evidence="1">Cell inner membrane</location>
        <topology evidence="1">Multi-pass membrane protein</topology>
    </subcellularLocation>
    <subcellularLocation>
        <location evidence="13">Membrane</location>
        <topology evidence="13">Multi-pass membrane protein</topology>
    </subcellularLocation>
</comment>
<dbReference type="InterPro" id="IPR002523">
    <property type="entry name" value="MgTranspt_CorA/ZnTranspt_ZntB"/>
</dbReference>
<keyword evidence="8 13" id="KW-0460">Magnesium</keyword>
<evidence type="ECO:0000256" key="1">
    <source>
        <dbReference type="ARBA" id="ARBA00004429"/>
    </source>
</evidence>
<gene>
    <name evidence="13" type="primary">corA</name>
    <name evidence="14" type="ORF">EV688_10131</name>
</gene>
<dbReference type="Pfam" id="PF01544">
    <property type="entry name" value="CorA"/>
    <property type="match status" value="1"/>
</dbReference>
<dbReference type="EMBL" id="SLWX01000001">
    <property type="protein sequence ID" value="TCO78218.1"/>
    <property type="molecule type" value="Genomic_DNA"/>
</dbReference>
<keyword evidence="6" id="KW-0997">Cell inner membrane</keyword>
<evidence type="ECO:0000256" key="11">
    <source>
        <dbReference type="ARBA" id="ARBA00023136"/>
    </source>
</evidence>
<dbReference type="AlphaFoldDB" id="A0A4R2L6D8"/>
<feature type="transmembrane region" description="Helical" evidence="13">
    <location>
        <begin position="257"/>
        <end position="277"/>
    </location>
</feature>
<name>A0A4R2L6D8_9GAMM</name>
<feature type="transmembrane region" description="Helical" evidence="13">
    <location>
        <begin position="289"/>
        <end position="309"/>
    </location>
</feature>
<keyword evidence="10 13" id="KW-0406">Ion transport</keyword>
<dbReference type="PANTHER" id="PTHR47685:SF1">
    <property type="entry name" value="MAGNESIUM TRANSPORT PROTEIN CORA"/>
    <property type="match status" value="1"/>
</dbReference>
<dbReference type="SUPFAM" id="SSF143865">
    <property type="entry name" value="CorA soluble domain-like"/>
    <property type="match status" value="1"/>
</dbReference>
<dbReference type="RefSeq" id="WP_117316189.1">
    <property type="nucleotide sequence ID" value="NZ_QQSW01000006.1"/>
</dbReference>
<evidence type="ECO:0000256" key="2">
    <source>
        <dbReference type="ARBA" id="ARBA00009765"/>
    </source>
</evidence>
<dbReference type="InterPro" id="IPR050829">
    <property type="entry name" value="CorA_MIT"/>
</dbReference>
<evidence type="ECO:0000256" key="8">
    <source>
        <dbReference type="ARBA" id="ARBA00022842"/>
    </source>
</evidence>
<comment type="similarity">
    <text evidence="2 13">Belongs to the CorA metal ion transporter (MIT) (TC 1.A.35) family.</text>
</comment>
<evidence type="ECO:0000256" key="6">
    <source>
        <dbReference type="ARBA" id="ARBA00022519"/>
    </source>
</evidence>
<dbReference type="GO" id="GO:0015095">
    <property type="term" value="F:magnesium ion transmembrane transporter activity"/>
    <property type="evidence" value="ECO:0007669"/>
    <property type="project" value="UniProtKB-UniRule"/>
</dbReference>
<dbReference type="Proteomes" id="UP000294980">
    <property type="component" value="Unassembled WGS sequence"/>
</dbReference>
<dbReference type="InterPro" id="IPR045861">
    <property type="entry name" value="CorA_cytoplasmic_dom"/>
</dbReference>
<evidence type="ECO:0000256" key="12">
    <source>
        <dbReference type="ARBA" id="ARBA00034269"/>
    </source>
</evidence>
<evidence type="ECO:0000256" key="4">
    <source>
        <dbReference type="ARBA" id="ARBA00022448"/>
    </source>
</evidence>
<keyword evidence="5 13" id="KW-1003">Cell membrane</keyword>
<dbReference type="InterPro" id="IPR004488">
    <property type="entry name" value="Mg/Co-transport_prot_CorA"/>
</dbReference>
<dbReference type="NCBIfam" id="TIGR00383">
    <property type="entry name" value="corA"/>
    <property type="match status" value="1"/>
</dbReference>
<keyword evidence="7 13" id="KW-0812">Transmembrane</keyword>
<dbReference type="FunFam" id="1.20.58.340:FF:000001">
    <property type="entry name" value="Magnesium transport protein CorA"/>
    <property type="match status" value="1"/>
</dbReference>
<dbReference type="GO" id="GO:0015099">
    <property type="term" value="F:nickel cation transmembrane transporter activity"/>
    <property type="evidence" value="ECO:0007669"/>
    <property type="project" value="TreeGrafter"/>
</dbReference>
<evidence type="ECO:0000313" key="14">
    <source>
        <dbReference type="EMBL" id="TCO78218.1"/>
    </source>
</evidence>
<accession>A0A4R2L6D8</accession>
<keyword evidence="15" id="KW-1185">Reference proteome</keyword>
<evidence type="ECO:0000256" key="13">
    <source>
        <dbReference type="RuleBase" id="RU362010"/>
    </source>
</evidence>
<dbReference type="PANTHER" id="PTHR47685">
    <property type="entry name" value="MAGNESIUM TRANSPORT PROTEIN CORA"/>
    <property type="match status" value="1"/>
</dbReference>
<evidence type="ECO:0000256" key="7">
    <source>
        <dbReference type="ARBA" id="ARBA00022692"/>
    </source>
</evidence>
<protein>
    <recommendedName>
        <fullName evidence="3 13">Magnesium transport protein CorA</fullName>
    </recommendedName>
</protein>
<comment type="function">
    <text evidence="13">Mediates influx of magnesium ions.</text>
</comment>
<dbReference type="SUPFAM" id="SSF144083">
    <property type="entry name" value="Magnesium transport protein CorA, transmembrane region"/>
    <property type="match status" value="1"/>
</dbReference>